<evidence type="ECO:0000259" key="1">
    <source>
        <dbReference type="Pfam" id="PF14529"/>
    </source>
</evidence>
<accession>A0A813ZUY5</accession>
<dbReference type="EMBL" id="CAJNOC010001963">
    <property type="protein sequence ID" value="CAF0903604.1"/>
    <property type="molecule type" value="Genomic_DNA"/>
</dbReference>
<dbReference type="Pfam" id="PF14529">
    <property type="entry name" value="Exo_endo_phos_2"/>
    <property type="match status" value="1"/>
</dbReference>
<feature type="domain" description="Endonuclease/exonuclease/phosphatase" evidence="1">
    <location>
        <begin position="110"/>
        <end position="223"/>
    </location>
</feature>
<comment type="caution">
    <text evidence="2">The sequence shown here is derived from an EMBL/GenBank/DDBJ whole genome shotgun (WGS) entry which is preliminary data.</text>
</comment>
<name>A0A813ZUY5_9BILA</name>
<organism evidence="2 3">
    <name type="scientific">Brachionus calyciflorus</name>
    <dbReference type="NCBI Taxonomy" id="104777"/>
    <lineage>
        <taxon>Eukaryota</taxon>
        <taxon>Metazoa</taxon>
        <taxon>Spiralia</taxon>
        <taxon>Gnathifera</taxon>
        <taxon>Rotifera</taxon>
        <taxon>Eurotatoria</taxon>
        <taxon>Monogononta</taxon>
        <taxon>Pseudotrocha</taxon>
        <taxon>Ploima</taxon>
        <taxon>Brachionidae</taxon>
        <taxon>Brachionus</taxon>
    </lineage>
</organism>
<evidence type="ECO:0000313" key="3">
    <source>
        <dbReference type="Proteomes" id="UP000663879"/>
    </source>
</evidence>
<proteinExistence type="predicted"/>
<dbReference type="GO" id="GO:0003824">
    <property type="term" value="F:catalytic activity"/>
    <property type="evidence" value="ECO:0007669"/>
    <property type="project" value="InterPro"/>
</dbReference>
<dbReference type="InterPro" id="IPR036691">
    <property type="entry name" value="Endo/exonu/phosph_ase_sf"/>
</dbReference>
<dbReference type="Proteomes" id="UP000663879">
    <property type="component" value="Unassembled WGS sequence"/>
</dbReference>
<dbReference type="AlphaFoldDB" id="A0A813ZUY5"/>
<dbReference type="PANTHER" id="PTHR33273">
    <property type="entry name" value="DOMAIN-CONTAINING PROTEIN, PUTATIVE-RELATED"/>
    <property type="match status" value="1"/>
</dbReference>
<dbReference type="OrthoDB" id="6771564at2759"/>
<dbReference type="SUPFAM" id="SSF56219">
    <property type="entry name" value="DNase I-like"/>
    <property type="match status" value="1"/>
</dbReference>
<reference evidence="2" key="1">
    <citation type="submission" date="2021-02" db="EMBL/GenBank/DDBJ databases">
        <authorList>
            <person name="Nowell W R."/>
        </authorList>
    </citation>
    <scope>NUCLEOTIDE SEQUENCE</scope>
    <source>
        <strain evidence="2">Ploen Becks lab</strain>
    </source>
</reference>
<evidence type="ECO:0000313" key="2">
    <source>
        <dbReference type="EMBL" id="CAF0903604.1"/>
    </source>
</evidence>
<keyword evidence="3" id="KW-1185">Reference proteome</keyword>
<dbReference type="InterPro" id="IPR005135">
    <property type="entry name" value="Endo/exonuclease/phosphatase"/>
</dbReference>
<gene>
    <name evidence="2" type="ORF">OXX778_LOCUS11527</name>
</gene>
<feature type="non-terminal residue" evidence="2">
    <location>
        <position position="1"/>
    </location>
</feature>
<sequence length="328" mass="37722">MECLNLNNLTIVQWNCNGFIPKLDLFKHFLSRLNPDIVLLNELKVDEIRDNFFVNFTNYSKISKPRNNFGGGEAILIKNGIEFFQDLSLDNWGLELVGIRVRLGKCIVPIFCLYNPPNHILDYSFFEDISSKFPTFILGGDFNAKAGALGCTTGSNSNGLILEKALLNLNFSLVNDNSPTYFQINRDYTQVLDLFLCSPNILDKSAEFKVLYEWDMTSDHYPLLLNLDFGFKKNINLSDELKFDYLKSNWALFKSLLNQCNISLKDFNIKSSVEKLNEIITEEILKAAKLSIPKEEGKKKFRSNADKKKYNKLTAELRTQLRDFRNKS</sequence>
<protein>
    <recommendedName>
        <fullName evidence="1">Endonuclease/exonuclease/phosphatase domain-containing protein</fullName>
    </recommendedName>
</protein>
<dbReference type="Gene3D" id="3.60.10.10">
    <property type="entry name" value="Endonuclease/exonuclease/phosphatase"/>
    <property type="match status" value="1"/>
</dbReference>
<dbReference type="PANTHER" id="PTHR33273:SF4">
    <property type="entry name" value="ENDONUCLEASE_EXONUCLEASE_PHOSPHATASE DOMAIN-CONTAINING PROTEIN"/>
    <property type="match status" value="1"/>
</dbReference>